<sequence length="366" mass="39844">MATFARIRLVAVIVVLTVPVVLFPLVGVWTLLWLPFAVVLLGVVLARPELLVAAADLVTGKGAREERGSGEEGGSVRGSGDDLRDRSDQGDEPAPIEVPRGQSGTRGVRTRRTELPSAVEDYSFEFSALVHWRWAHRVDLSLRNPAGPAVHSIVLRAREYLRDVHPAERAVAESELESVFAVEDPVSGGVIQVWAENVRLELADDDDERLQRMAQLRKDRALWAAEHEAARVRAAMSGIPGRGAAPDLPPESGPVLPAPANEASHLSDLSDPDEDSDLLGVAEPAAPMPGSGVDEEGYESYWWPAEQDDDQGAMEQDVQVAILRGLIDSVEGEEERAAFVREQVQILERSGFPDVAGRIQSVYPER</sequence>
<feature type="region of interest" description="Disordered" evidence="1">
    <location>
        <begin position="240"/>
        <end position="296"/>
    </location>
</feature>
<comment type="caution">
    <text evidence="3">The sequence shown here is derived from an EMBL/GenBank/DDBJ whole genome shotgun (WGS) entry which is preliminary data.</text>
</comment>
<dbReference type="Proteomes" id="UP000579647">
    <property type="component" value="Unassembled WGS sequence"/>
</dbReference>
<keyword evidence="2" id="KW-1133">Transmembrane helix</keyword>
<evidence type="ECO:0000256" key="1">
    <source>
        <dbReference type="SAM" id="MobiDB-lite"/>
    </source>
</evidence>
<evidence type="ECO:0000313" key="4">
    <source>
        <dbReference type="Proteomes" id="UP000579647"/>
    </source>
</evidence>
<dbReference type="AlphaFoldDB" id="A0A840WIA5"/>
<proteinExistence type="predicted"/>
<organism evidence="3 4">
    <name type="scientific">Nocardiopsis metallicus</name>
    <dbReference type="NCBI Taxonomy" id="179819"/>
    <lineage>
        <taxon>Bacteria</taxon>
        <taxon>Bacillati</taxon>
        <taxon>Actinomycetota</taxon>
        <taxon>Actinomycetes</taxon>
        <taxon>Streptosporangiales</taxon>
        <taxon>Nocardiopsidaceae</taxon>
        <taxon>Nocardiopsis</taxon>
    </lineage>
</organism>
<dbReference type="RefSeq" id="WP_184371147.1">
    <property type="nucleotide sequence ID" value="NZ_BAAAKM010000028.1"/>
</dbReference>
<keyword evidence="4" id="KW-1185">Reference proteome</keyword>
<dbReference type="EMBL" id="JACHDO010000001">
    <property type="protein sequence ID" value="MBB5495764.1"/>
    <property type="molecule type" value="Genomic_DNA"/>
</dbReference>
<gene>
    <name evidence="3" type="ORF">HNR07_006901</name>
</gene>
<keyword evidence="2" id="KW-0472">Membrane</keyword>
<reference evidence="3 4" key="1">
    <citation type="submission" date="2020-08" db="EMBL/GenBank/DDBJ databases">
        <title>Sequencing the genomes of 1000 actinobacteria strains.</title>
        <authorList>
            <person name="Klenk H.-P."/>
        </authorList>
    </citation>
    <scope>NUCLEOTIDE SEQUENCE [LARGE SCALE GENOMIC DNA]</scope>
    <source>
        <strain evidence="3 4">DSM 44598</strain>
    </source>
</reference>
<feature type="compositionally biased region" description="Basic and acidic residues" evidence="1">
    <location>
        <begin position="79"/>
        <end position="89"/>
    </location>
</feature>
<accession>A0A840WIA5</accession>
<feature type="region of interest" description="Disordered" evidence="1">
    <location>
        <begin position="62"/>
        <end position="110"/>
    </location>
</feature>
<evidence type="ECO:0000313" key="3">
    <source>
        <dbReference type="EMBL" id="MBB5495764.1"/>
    </source>
</evidence>
<keyword evidence="2" id="KW-0812">Transmembrane</keyword>
<name>A0A840WIA5_9ACTN</name>
<feature type="transmembrane region" description="Helical" evidence="2">
    <location>
        <begin position="7"/>
        <end position="26"/>
    </location>
</feature>
<protein>
    <submittedName>
        <fullName evidence="3">Uncharacterized protein</fullName>
    </submittedName>
</protein>
<evidence type="ECO:0000256" key="2">
    <source>
        <dbReference type="SAM" id="Phobius"/>
    </source>
</evidence>